<gene>
    <name evidence="2" type="ORF">Vretifemale_8849</name>
</gene>
<feature type="non-terminal residue" evidence="2">
    <location>
        <position position="679"/>
    </location>
</feature>
<keyword evidence="3" id="KW-1185">Reference proteome</keyword>
<evidence type="ECO:0000313" key="2">
    <source>
        <dbReference type="EMBL" id="GIL79557.1"/>
    </source>
</evidence>
<dbReference type="AlphaFoldDB" id="A0A8J4FL42"/>
<feature type="region of interest" description="Disordered" evidence="1">
    <location>
        <begin position="452"/>
        <end position="481"/>
    </location>
</feature>
<reference evidence="2" key="1">
    <citation type="journal article" date="2021" name="Proc. Natl. Acad. Sci. U.S.A.">
        <title>Three genomes in the algal genus Volvox reveal the fate of a haploid sex-determining region after a transition to homothallism.</title>
        <authorList>
            <person name="Yamamoto K."/>
            <person name="Hamaji T."/>
            <person name="Kawai-Toyooka H."/>
            <person name="Matsuzaki R."/>
            <person name="Takahashi F."/>
            <person name="Nishimura Y."/>
            <person name="Kawachi M."/>
            <person name="Noguchi H."/>
            <person name="Minakuchi Y."/>
            <person name="Umen J.G."/>
            <person name="Toyoda A."/>
            <person name="Nozaki H."/>
        </authorList>
    </citation>
    <scope>NUCLEOTIDE SEQUENCE</scope>
    <source>
        <strain evidence="2">NIES-3786</strain>
    </source>
</reference>
<evidence type="ECO:0000313" key="3">
    <source>
        <dbReference type="Proteomes" id="UP000747110"/>
    </source>
</evidence>
<proteinExistence type="predicted"/>
<dbReference type="EMBL" id="BNCP01000016">
    <property type="protein sequence ID" value="GIL79557.1"/>
    <property type="molecule type" value="Genomic_DNA"/>
</dbReference>
<comment type="caution">
    <text evidence="2">The sequence shown here is derived from an EMBL/GenBank/DDBJ whole genome shotgun (WGS) entry which is preliminary data.</text>
</comment>
<name>A0A8J4FL42_9CHLO</name>
<organism evidence="2 3">
    <name type="scientific">Volvox reticuliferus</name>
    <dbReference type="NCBI Taxonomy" id="1737510"/>
    <lineage>
        <taxon>Eukaryota</taxon>
        <taxon>Viridiplantae</taxon>
        <taxon>Chlorophyta</taxon>
        <taxon>core chlorophytes</taxon>
        <taxon>Chlorophyceae</taxon>
        <taxon>CS clade</taxon>
        <taxon>Chlamydomonadales</taxon>
        <taxon>Volvocaceae</taxon>
        <taxon>Volvox</taxon>
    </lineage>
</organism>
<sequence length="679" mass="69683">MAEEAEPSLRHGCTGLSCYDYYQEIPGCILTTTTLLDSRWAKTVTPVLAVSLRSPPGDSSTSQDAGAFVSELELVWYNGAAKASFGARQPILRAEDNLSLYDELVRLYSFQPSYAADHFLVAASGHSVRVSATACLLEVDNLHSSGLERNSSYGISACGCLSFLRRRRRRTSSQHVTRPRPALLLVCEDKAVACSYHTTSLQRCDIRNIPGPDSRSPLYPCRDAADPGGHGALALAALPIAVTVVSRNTGVVLSQNAASELLLGPLVHRPDNAFQRFPRPGTCQPRAGWLPARGAIRRRGNVSDHPANTAVCSGGSAGHGGVSFWGDGVLGRGSRNLLHWMFLLEPSKLMALLEATAVEGGMWQGVIRIPTDVFPFSIADGNVGADADAEAGVGAGSNAVGDGHPQRFLQQARGSNGQSTAAGVVCGRMPQGPGAPADQAVSVPAHTCGVGNGRRGAARGGGGGGGSIRGGPAAAGRGTTDTDGQRFLQLLAAGSGPMSGMAASGQLSGDCVPAVGMRGNCSFDAVSSPCYSESAVLVTSPPVGAGAATSITSGRMSSRRLSPNLCSSHVVMPPHVGATGSSGTGAQCQSQQAPAGSTAAVAAAGSPHCTSGLSVNRAALISALSSSTSTWQVAFVGSGHEASDSVRRSSRARQGTTSSFHVDEGPPPPPASPFAGPRW</sequence>
<dbReference type="Proteomes" id="UP000747110">
    <property type="component" value="Unassembled WGS sequence"/>
</dbReference>
<protein>
    <submittedName>
        <fullName evidence="2">Uncharacterized protein</fullName>
    </submittedName>
</protein>
<feature type="region of interest" description="Disordered" evidence="1">
    <location>
        <begin position="638"/>
        <end position="679"/>
    </location>
</feature>
<feature type="compositionally biased region" description="Gly residues" evidence="1">
    <location>
        <begin position="452"/>
        <end position="469"/>
    </location>
</feature>
<accession>A0A8J4FL42</accession>
<evidence type="ECO:0000256" key="1">
    <source>
        <dbReference type="SAM" id="MobiDB-lite"/>
    </source>
</evidence>